<proteinExistence type="predicted"/>
<keyword evidence="2" id="KW-0812">Transmembrane</keyword>
<dbReference type="EMBL" id="JAYMYR010000006">
    <property type="protein sequence ID" value="KAK7355127.1"/>
    <property type="molecule type" value="Genomic_DNA"/>
</dbReference>
<gene>
    <name evidence="3" type="ORF">VNO80_14372</name>
</gene>
<organism evidence="3 4">
    <name type="scientific">Phaseolus coccineus</name>
    <name type="common">Scarlet runner bean</name>
    <name type="synonym">Phaseolus multiflorus</name>
    <dbReference type="NCBI Taxonomy" id="3886"/>
    <lineage>
        <taxon>Eukaryota</taxon>
        <taxon>Viridiplantae</taxon>
        <taxon>Streptophyta</taxon>
        <taxon>Embryophyta</taxon>
        <taxon>Tracheophyta</taxon>
        <taxon>Spermatophyta</taxon>
        <taxon>Magnoliopsida</taxon>
        <taxon>eudicotyledons</taxon>
        <taxon>Gunneridae</taxon>
        <taxon>Pentapetalae</taxon>
        <taxon>rosids</taxon>
        <taxon>fabids</taxon>
        <taxon>Fabales</taxon>
        <taxon>Fabaceae</taxon>
        <taxon>Papilionoideae</taxon>
        <taxon>50 kb inversion clade</taxon>
        <taxon>NPAAA clade</taxon>
        <taxon>indigoferoid/millettioid clade</taxon>
        <taxon>Phaseoleae</taxon>
        <taxon>Phaseolus</taxon>
    </lineage>
</organism>
<keyword evidence="2" id="KW-0472">Membrane</keyword>
<evidence type="ECO:0000256" key="1">
    <source>
        <dbReference type="SAM" id="MobiDB-lite"/>
    </source>
</evidence>
<evidence type="ECO:0000256" key="2">
    <source>
        <dbReference type="SAM" id="Phobius"/>
    </source>
</evidence>
<protein>
    <submittedName>
        <fullName evidence="3">Uncharacterized protein</fullName>
    </submittedName>
</protein>
<feature type="transmembrane region" description="Helical" evidence="2">
    <location>
        <begin position="110"/>
        <end position="128"/>
    </location>
</feature>
<sequence length="168" mass="19059">MAEGEQPLCSSSSITTRAEMYSTVTKLAMDLLSMFPPQPDKSPKEREKEKLRRREETTTENQTLLSFSLSHTHPFSSSVFTLSYNTCLHCLFFFSLLFSKKRPRFTSFSAYRVFTCTVALGISSVGVCQRRRRLVKQSDLTSSGKVVDLGSWERLCIIRVVEGFGYLG</sequence>
<reference evidence="3 4" key="1">
    <citation type="submission" date="2024-01" db="EMBL/GenBank/DDBJ databases">
        <title>The genomes of 5 underutilized Papilionoideae crops provide insights into root nodulation and disease resistanc.</title>
        <authorList>
            <person name="Jiang F."/>
        </authorList>
    </citation>
    <scope>NUCLEOTIDE SEQUENCE [LARGE SCALE GENOMIC DNA]</scope>
    <source>
        <strain evidence="3">JINMINGXINNONG_FW02</strain>
        <tissue evidence="3">Leaves</tissue>
    </source>
</reference>
<accession>A0AAN9R0U3</accession>
<keyword evidence="2" id="KW-1133">Transmembrane helix</keyword>
<dbReference type="AlphaFoldDB" id="A0AAN9R0U3"/>
<evidence type="ECO:0000313" key="3">
    <source>
        <dbReference type="EMBL" id="KAK7355127.1"/>
    </source>
</evidence>
<keyword evidence="4" id="KW-1185">Reference proteome</keyword>
<feature type="transmembrane region" description="Helical" evidence="2">
    <location>
        <begin position="79"/>
        <end position="98"/>
    </location>
</feature>
<evidence type="ECO:0000313" key="4">
    <source>
        <dbReference type="Proteomes" id="UP001374584"/>
    </source>
</evidence>
<feature type="region of interest" description="Disordered" evidence="1">
    <location>
        <begin position="34"/>
        <end position="59"/>
    </location>
</feature>
<dbReference type="Proteomes" id="UP001374584">
    <property type="component" value="Unassembled WGS sequence"/>
</dbReference>
<comment type="caution">
    <text evidence="3">The sequence shown here is derived from an EMBL/GenBank/DDBJ whole genome shotgun (WGS) entry which is preliminary data.</text>
</comment>
<feature type="compositionally biased region" description="Basic and acidic residues" evidence="1">
    <location>
        <begin position="41"/>
        <end position="57"/>
    </location>
</feature>
<name>A0AAN9R0U3_PHACN</name>